<sequence length="74" mass="8223">MSLLVDGLSLVQLWTVASAWHNLSTLTYRVLSLLQGETLQIRRVVDTSETDGPVMKRKIWKLDGTQHSGSSGQI</sequence>
<feature type="signal peptide" evidence="1">
    <location>
        <begin position="1"/>
        <end position="19"/>
    </location>
</feature>
<proteinExistence type="predicted"/>
<protein>
    <submittedName>
        <fullName evidence="2">Putative secreted protein</fullName>
    </submittedName>
</protein>
<dbReference type="EMBL" id="GGFL01015021">
    <property type="protein sequence ID" value="MBW79199.1"/>
    <property type="molecule type" value="Transcribed_RNA"/>
</dbReference>
<feature type="chain" id="PRO_5014818170" evidence="1">
    <location>
        <begin position="20"/>
        <end position="74"/>
    </location>
</feature>
<reference evidence="2" key="1">
    <citation type="submission" date="2018-01" db="EMBL/GenBank/DDBJ databases">
        <title>An insight into the sialome of Amazonian anophelines.</title>
        <authorList>
            <person name="Ribeiro J.M."/>
            <person name="Scarpassa V."/>
            <person name="Calvo E."/>
        </authorList>
    </citation>
    <scope>NUCLEOTIDE SEQUENCE</scope>
</reference>
<organism evidence="2">
    <name type="scientific">Anopheles darlingi</name>
    <name type="common">Mosquito</name>
    <dbReference type="NCBI Taxonomy" id="43151"/>
    <lineage>
        <taxon>Eukaryota</taxon>
        <taxon>Metazoa</taxon>
        <taxon>Ecdysozoa</taxon>
        <taxon>Arthropoda</taxon>
        <taxon>Hexapoda</taxon>
        <taxon>Insecta</taxon>
        <taxon>Pterygota</taxon>
        <taxon>Neoptera</taxon>
        <taxon>Endopterygota</taxon>
        <taxon>Diptera</taxon>
        <taxon>Nematocera</taxon>
        <taxon>Culicoidea</taxon>
        <taxon>Culicidae</taxon>
        <taxon>Anophelinae</taxon>
        <taxon>Anopheles</taxon>
    </lineage>
</organism>
<evidence type="ECO:0000256" key="1">
    <source>
        <dbReference type="SAM" id="SignalP"/>
    </source>
</evidence>
<dbReference type="AlphaFoldDB" id="A0A2M4DNT9"/>
<keyword evidence="1" id="KW-0732">Signal</keyword>
<accession>A0A2M4DNT9</accession>
<evidence type="ECO:0000313" key="2">
    <source>
        <dbReference type="EMBL" id="MBW79199.1"/>
    </source>
</evidence>
<name>A0A2M4DNT9_ANODA</name>